<dbReference type="SUPFAM" id="SSF53822">
    <property type="entry name" value="Periplasmic binding protein-like I"/>
    <property type="match status" value="1"/>
</dbReference>
<dbReference type="PANTHER" id="PTHR30483">
    <property type="entry name" value="LEUCINE-SPECIFIC-BINDING PROTEIN"/>
    <property type="match status" value="1"/>
</dbReference>
<evidence type="ECO:0000313" key="7">
    <source>
        <dbReference type="EMBL" id="MEJ8850770.1"/>
    </source>
</evidence>
<dbReference type="Gene3D" id="3.40.50.2300">
    <property type="match status" value="2"/>
</dbReference>
<keyword evidence="8" id="KW-1185">Reference proteome</keyword>
<dbReference type="PANTHER" id="PTHR30483:SF6">
    <property type="entry name" value="PERIPLASMIC BINDING PROTEIN OF ABC TRANSPORTER FOR NATURAL AMINO ACIDS"/>
    <property type="match status" value="1"/>
</dbReference>
<dbReference type="InterPro" id="IPR051010">
    <property type="entry name" value="BCAA_transport"/>
</dbReference>
<dbReference type="Proteomes" id="UP001385892">
    <property type="component" value="Unassembled WGS sequence"/>
</dbReference>
<comment type="caution">
    <text evidence="7">The sequence shown here is derived from an EMBL/GenBank/DDBJ whole genome shotgun (WGS) entry which is preliminary data.</text>
</comment>
<dbReference type="RefSeq" id="WP_340346215.1">
    <property type="nucleotide sequence ID" value="NZ_JBBKZT010000017.1"/>
</dbReference>
<dbReference type="PRINTS" id="PR00337">
    <property type="entry name" value="LEUILEVALBP"/>
</dbReference>
<dbReference type="InterPro" id="IPR028082">
    <property type="entry name" value="Peripla_BP_I"/>
</dbReference>
<protein>
    <submittedName>
        <fullName evidence="7">ABC transporter substrate-binding protein</fullName>
    </submittedName>
</protein>
<accession>A0ABU8WT97</accession>
<proteinExistence type="inferred from homology"/>
<dbReference type="InterPro" id="IPR000709">
    <property type="entry name" value="Leu_Ile_Val-bd"/>
</dbReference>
<organism evidence="7 8">
    <name type="scientific">Variovorax rhizosphaerae</name>
    <dbReference type="NCBI Taxonomy" id="1836200"/>
    <lineage>
        <taxon>Bacteria</taxon>
        <taxon>Pseudomonadati</taxon>
        <taxon>Pseudomonadota</taxon>
        <taxon>Betaproteobacteria</taxon>
        <taxon>Burkholderiales</taxon>
        <taxon>Comamonadaceae</taxon>
        <taxon>Variovorax</taxon>
    </lineage>
</organism>
<dbReference type="Pfam" id="PF13458">
    <property type="entry name" value="Peripla_BP_6"/>
    <property type="match status" value="1"/>
</dbReference>
<evidence type="ECO:0000256" key="2">
    <source>
        <dbReference type="ARBA" id="ARBA00022448"/>
    </source>
</evidence>
<comment type="similarity">
    <text evidence="1">Belongs to the leucine-binding protein family.</text>
</comment>
<feature type="chain" id="PRO_5046002448" evidence="5">
    <location>
        <begin position="29"/>
        <end position="396"/>
    </location>
</feature>
<keyword evidence="4" id="KW-0029">Amino-acid transport</keyword>
<gene>
    <name evidence="7" type="ORF">WKW82_29305</name>
</gene>
<evidence type="ECO:0000256" key="4">
    <source>
        <dbReference type="ARBA" id="ARBA00022970"/>
    </source>
</evidence>
<evidence type="ECO:0000313" key="8">
    <source>
        <dbReference type="Proteomes" id="UP001385892"/>
    </source>
</evidence>
<dbReference type="EMBL" id="JBBKZT010000017">
    <property type="protein sequence ID" value="MEJ8850770.1"/>
    <property type="molecule type" value="Genomic_DNA"/>
</dbReference>
<name>A0ABU8WT97_9BURK</name>
<sequence length="396" mass="43267">MNRRSSLRTAAFLGALALGAMVGRPALAQEPIRIGWLSSLSGPLSTPAIAENHGVQFAVDELNKRGGINGRKLELITRDTAGDPTKAVNFANQLAHQDKVQFILGPLNSGEALPTVPIVARAGLPNLLVTALEELTDPVKYPRAFRVIFTNEQWIRVSQNYAINVLKRKKIAIIGDTTGYGTATVKKSTEMLAAMGIKPVYTVLIDPNRTTLNDEMTKAKEAGADIVMPWTSSTGLLARILNARGDMQWDVPVIGHSAIMTLAIKGLLNKPEYWEKTYAVGFKNMTYGPDGKLPERTQKLMEAMRPRLGGGQIDFSFWWAAVGNDLVGLIEHAVKTAGSTDPAAIQKALENTSEFKGYYATYSWHSKERNGFQDSDMVMNVANSFKDGSYKLAPDQ</sequence>
<evidence type="ECO:0000256" key="5">
    <source>
        <dbReference type="SAM" id="SignalP"/>
    </source>
</evidence>
<reference evidence="7 8" key="1">
    <citation type="submission" date="2024-03" db="EMBL/GenBank/DDBJ databases">
        <title>Novel species of the genus Variovorax.</title>
        <authorList>
            <person name="Liu Q."/>
            <person name="Xin Y.-H."/>
        </authorList>
    </citation>
    <scope>NUCLEOTIDE SEQUENCE [LARGE SCALE GENOMIC DNA]</scope>
    <source>
        <strain evidence="7 8">KACC 18900</strain>
    </source>
</reference>
<keyword evidence="3 5" id="KW-0732">Signal</keyword>
<keyword evidence="2" id="KW-0813">Transport</keyword>
<evidence type="ECO:0000259" key="6">
    <source>
        <dbReference type="Pfam" id="PF13458"/>
    </source>
</evidence>
<evidence type="ECO:0000256" key="3">
    <source>
        <dbReference type="ARBA" id="ARBA00022729"/>
    </source>
</evidence>
<dbReference type="InterPro" id="IPR028081">
    <property type="entry name" value="Leu-bd"/>
</dbReference>
<feature type="signal peptide" evidence="5">
    <location>
        <begin position="1"/>
        <end position="28"/>
    </location>
</feature>
<evidence type="ECO:0000256" key="1">
    <source>
        <dbReference type="ARBA" id="ARBA00010062"/>
    </source>
</evidence>
<feature type="domain" description="Leucine-binding protein" evidence="6">
    <location>
        <begin position="31"/>
        <end position="374"/>
    </location>
</feature>